<dbReference type="GO" id="GO:0016020">
    <property type="term" value="C:membrane"/>
    <property type="evidence" value="ECO:0007669"/>
    <property type="project" value="UniProtKB-SubCell"/>
</dbReference>
<feature type="region of interest" description="Disordered" evidence="5">
    <location>
        <begin position="1"/>
        <end position="37"/>
    </location>
</feature>
<name>A0A0B7FEH7_THACB</name>
<evidence type="ECO:0000256" key="6">
    <source>
        <dbReference type="SAM" id="Phobius"/>
    </source>
</evidence>
<evidence type="ECO:0000313" key="8">
    <source>
        <dbReference type="EMBL" id="CEL54587.1"/>
    </source>
</evidence>
<feature type="transmembrane region" description="Helical" evidence="6">
    <location>
        <begin position="145"/>
        <end position="166"/>
    </location>
</feature>
<evidence type="ECO:0000256" key="3">
    <source>
        <dbReference type="ARBA" id="ARBA00022989"/>
    </source>
</evidence>
<keyword evidence="9" id="KW-1185">Reference proteome</keyword>
<evidence type="ECO:0000256" key="4">
    <source>
        <dbReference type="ARBA" id="ARBA00023136"/>
    </source>
</evidence>
<dbReference type="InterPro" id="IPR037185">
    <property type="entry name" value="EmrE-like"/>
</dbReference>
<feature type="transmembrane region" description="Helical" evidence="6">
    <location>
        <begin position="197"/>
        <end position="217"/>
    </location>
</feature>
<feature type="transmembrane region" description="Helical" evidence="6">
    <location>
        <begin position="288"/>
        <end position="309"/>
    </location>
</feature>
<evidence type="ECO:0000256" key="2">
    <source>
        <dbReference type="ARBA" id="ARBA00022692"/>
    </source>
</evidence>
<feature type="compositionally biased region" description="Basic and acidic residues" evidence="5">
    <location>
        <begin position="451"/>
        <end position="469"/>
    </location>
</feature>
<feature type="compositionally biased region" description="Low complexity" evidence="5">
    <location>
        <begin position="409"/>
        <end position="419"/>
    </location>
</feature>
<feature type="region of interest" description="Disordered" evidence="5">
    <location>
        <begin position="392"/>
        <end position="469"/>
    </location>
</feature>
<evidence type="ECO:0000256" key="5">
    <source>
        <dbReference type="SAM" id="MobiDB-lite"/>
    </source>
</evidence>
<reference evidence="8 9" key="1">
    <citation type="submission" date="2014-11" db="EMBL/GenBank/DDBJ databases">
        <authorList>
            <person name="Wibberg Daniel"/>
        </authorList>
    </citation>
    <scope>NUCLEOTIDE SEQUENCE [LARGE SCALE GENOMIC DNA]</scope>
    <source>
        <strain evidence="8">Rhizoctonia solani AG1-IB 7/3/14</strain>
    </source>
</reference>
<proteinExistence type="predicted"/>
<dbReference type="InterPro" id="IPR004853">
    <property type="entry name" value="Sugar_P_trans_dom"/>
</dbReference>
<sequence length="469" mass="52227">MSYSALPDDRDHVKSFDSDRPDIDFETDGESPQSREQRKREWWRNALINSLFIATWFGFATVLSIYNKWMFSGDKFGFPSPLFVTSMHMLMQFLLAALCRFTFPSTFGSPYSPSGKQYATKAVPCAVTTSLDIGFSNLSLKTITLSFYTMCKSSSLVFVLFFAFLFKLETFSKRLVSVILLITGGVVLMVATETQFAFGGMILVFIASACGGLRWALTQILLHGPKREDEEDEDEKDPPMGMDNPCATIFWLAPTMFVSLLILTAMVDNLGDLFGSKFFSSPSETFKTALYIMAPGAVAFCMTLAEFYIIQRTGMVPMSVAGIFKEVTTISLSAIVFGDRLNEMNIIGVSVTILGIALFTYHKYKKSVDHAGSTKSIRLSRRDETAEQVIFETEPSSPLNPGLGPHRTSAAPASSSLRSPRPPLVGKKSVRFERASQENLLQSGDEEDEGNEGRLLRDMQAEREELLRR</sequence>
<dbReference type="Proteomes" id="UP000059188">
    <property type="component" value="Unassembled WGS sequence"/>
</dbReference>
<keyword evidence="3 6" id="KW-1133">Transmembrane helix</keyword>
<dbReference type="Pfam" id="PF03151">
    <property type="entry name" value="TPT"/>
    <property type="match status" value="1"/>
</dbReference>
<dbReference type="PANTHER" id="PTHR11132">
    <property type="entry name" value="SOLUTE CARRIER FAMILY 35"/>
    <property type="match status" value="1"/>
</dbReference>
<dbReference type="OrthoDB" id="18894at2759"/>
<dbReference type="EMBL" id="LN679116">
    <property type="protein sequence ID" value="CEL54587.1"/>
    <property type="molecule type" value="Genomic_DNA"/>
</dbReference>
<evidence type="ECO:0000313" key="9">
    <source>
        <dbReference type="Proteomes" id="UP000059188"/>
    </source>
</evidence>
<keyword evidence="2 6" id="KW-0812">Transmembrane</keyword>
<keyword evidence="4 6" id="KW-0472">Membrane</keyword>
<organism evidence="8 9">
    <name type="scientific">Thanatephorus cucumeris (strain AG1-IB / isolate 7/3/14)</name>
    <name type="common">Lettuce bottom rot fungus</name>
    <name type="synonym">Rhizoctonia solani</name>
    <dbReference type="NCBI Taxonomy" id="1108050"/>
    <lineage>
        <taxon>Eukaryota</taxon>
        <taxon>Fungi</taxon>
        <taxon>Dikarya</taxon>
        <taxon>Basidiomycota</taxon>
        <taxon>Agaricomycotina</taxon>
        <taxon>Agaricomycetes</taxon>
        <taxon>Cantharellales</taxon>
        <taxon>Ceratobasidiaceae</taxon>
        <taxon>Rhizoctonia</taxon>
        <taxon>Rhizoctonia solani AG-1</taxon>
    </lineage>
</organism>
<accession>A0A0B7FEH7</accession>
<gene>
    <name evidence="8" type="ORF">RSOLAG1IB_07191</name>
</gene>
<dbReference type="AlphaFoldDB" id="A0A0B7FEH7"/>
<evidence type="ECO:0000256" key="1">
    <source>
        <dbReference type="ARBA" id="ARBA00004141"/>
    </source>
</evidence>
<evidence type="ECO:0000259" key="7">
    <source>
        <dbReference type="Pfam" id="PF03151"/>
    </source>
</evidence>
<feature type="domain" description="Sugar phosphate transporter" evidence="7">
    <location>
        <begin position="51"/>
        <end position="359"/>
    </location>
</feature>
<dbReference type="STRING" id="1108050.A0A0B7FEH7"/>
<dbReference type="InterPro" id="IPR050186">
    <property type="entry name" value="TPT_transporter"/>
</dbReference>
<feature type="transmembrane region" description="Helical" evidence="6">
    <location>
        <begin position="175"/>
        <end position="191"/>
    </location>
</feature>
<feature type="transmembrane region" description="Helical" evidence="6">
    <location>
        <begin position="46"/>
        <end position="66"/>
    </location>
</feature>
<feature type="compositionally biased region" description="Basic and acidic residues" evidence="5">
    <location>
        <begin position="7"/>
        <end position="23"/>
    </location>
</feature>
<feature type="transmembrane region" description="Helical" evidence="6">
    <location>
        <begin position="249"/>
        <end position="268"/>
    </location>
</feature>
<protein>
    <submittedName>
        <fullName evidence="8">Putative transporter C22E12,01</fullName>
    </submittedName>
</protein>
<comment type="subcellular location">
    <subcellularLocation>
        <location evidence="1">Membrane</location>
        <topology evidence="1">Multi-pass membrane protein</topology>
    </subcellularLocation>
</comment>
<dbReference type="SUPFAM" id="SSF103481">
    <property type="entry name" value="Multidrug resistance efflux transporter EmrE"/>
    <property type="match status" value="2"/>
</dbReference>